<feature type="transmembrane region" description="Helical" evidence="6">
    <location>
        <begin position="658"/>
        <end position="677"/>
    </location>
</feature>
<keyword evidence="5 6" id="KW-0472">Membrane</keyword>
<feature type="transmembrane region" description="Helical" evidence="6">
    <location>
        <begin position="856"/>
        <end position="878"/>
    </location>
</feature>
<dbReference type="InterPro" id="IPR006621">
    <property type="entry name" value="Nose-resist-to-fluoxetine_N"/>
</dbReference>
<evidence type="ECO:0000256" key="4">
    <source>
        <dbReference type="ARBA" id="ARBA00022989"/>
    </source>
</evidence>
<evidence type="ECO:0000313" key="8">
    <source>
        <dbReference type="EMBL" id="CRK86898.1"/>
    </source>
</evidence>
<reference evidence="8 9" key="1">
    <citation type="submission" date="2015-04" db="EMBL/GenBank/DDBJ databases">
        <authorList>
            <person name="Syromyatnikov M.Y."/>
            <person name="Popov V.N."/>
        </authorList>
    </citation>
    <scope>NUCLEOTIDE SEQUENCE [LARGE SCALE GENOMIC DNA]</scope>
</reference>
<dbReference type="InterPro" id="IPR052728">
    <property type="entry name" value="O2_lipid_transport_reg"/>
</dbReference>
<evidence type="ECO:0000256" key="3">
    <source>
        <dbReference type="ARBA" id="ARBA00022692"/>
    </source>
</evidence>
<feature type="domain" description="Nose resistant-to-fluoxetine protein N-terminal" evidence="7">
    <location>
        <begin position="288"/>
        <end position="436"/>
    </location>
</feature>
<dbReference type="Pfam" id="PF01757">
    <property type="entry name" value="Acyl_transf_3"/>
    <property type="match status" value="1"/>
</dbReference>
<comment type="subcellular location">
    <subcellularLocation>
        <location evidence="1">Cell membrane</location>
        <topology evidence="1">Multi-pass membrane protein</topology>
    </subcellularLocation>
</comment>
<evidence type="ECO:0000313" key="9">
    <source>
        <dbReference type="Proteomes" id="UP000183832"/>
    </source>
</evidence>
<feature type="transmembrane region" description="Helical" evidence="6">
    <location>
        <begin position="952"/>
        <end position="977"/>
    </location>
</feature>
<dbReference type="GO" id="GO:0050909">
    <property type="term" value="P:sensory perception of taste"/>
    <property type="evidence" value="ECO:0007669"/>
    <property type="project" value="InterPro"/>
</dbReference>
<dbReference type="AlphaFoldDB" id="A0A1J1HH65"/>
<feature type="transmembrane region" description="Helical" evidence="6">
    <location>
        <begin position="633"/>
        <end position="651"/>
    </location>
</feature>
<dbReference type="Pfam" id="PF20146">
    <property type="entry name" value="NRF"/>
    <property type="match status" value="1"/>
</dbReference>
<feature type="transmembrane region" description="Helical" evidence="6">
    <location>
        <begin position="57"/>
        <end position="85"/>
    </location>
</feature>
<dbReference type="PANTHER" id="PTHR11161">
    <property type="entry name" value="O-ACYLTRANSFERASE"/>
    <property type="match status" value="1"/>
</dbReference>
<gene>
    <name evidence="8" type="ORF">CLUMA_CG000720</name>
</gene>
<evidence type="ECO:0000256" key="6">
    <source>
        <dbReference type="SAM" id="Phobius"/>
    </source>
</evidence>
<protein>
    <submittedName>
        <fullName evidence="8">CLUMA_CG000720, isoform A</fullName>
    </submittedName>
</protein>
<keyword evidence="3 6" id="KW-0812">Transmembrane</keyword>
<dbReference type="STRING" id="568069.A0A1J1HH65"/>
<keyword evidence="9" id="KW-1185">Reference proteome</keyword>
<evidence type="ECO:0000256" key="1">
    <source>
        <dbReference type="ARBA" id="ARBA00004651"/>
    </source>
</evidence>
<feature type="transmembrane region" description="Helical" evidence="6">
    <location>
        <begin position="106"/>
        <end position="127"/>
    </location>
</feature>
<name>A0A1J1HH65_9DIPT</name>
<evidence type="ECO:0000256" key="2">
    <source>
        <dbReference type="ARBA" id="ARBA00022475"/>
    </source>
</evidence>
<dbReference type="InterPro" id="IPR002656">
    <property type="entry name" value="Acyl_transf_3_dom"/>
</dbReference>
<sequence>MYLAYERFDLINTCIERNFKTQEDKEDGIITVRKNQSNDTLKVILKLGELHDKLVDFIMIINSLFSILLINLFGNIFLSNVLSLFAMYRIFFGHDQENYYNGMIQFLWNVYFMTLTICFIALCSLMTRTGKSTAVLVHKAINYIDNDNDPIIFYLKMFSQQMFDSDINGSEGTNLINNNKTSNNMTLLAMPAGILLVINIASRVFNNVNTRVKAETHTICYTLQTLPKKNALIVSETTDISIRRNNSFHNMFTAPAKSDIDKDSIEMLSSRLFQYKKPFDLTKISGISESCRRDFTHYLDSLQKFEFWALKMYDANGEISFGILSGNVNMYGDFEECLNIYEESLHFRGKHCFVELQPFVLKSAVYLNYLRRLAQSYDLMQTNFNDPPHVFGRFQSVTHGICVPSSCSYHDVEISMRFILNVFTNNTGLRFETNVKEEMCHVKKINEYKQITFDEWMTIFSVTHNWRELTTTNRSSEDINTIHGIRFLNAIMIFLCHKSVDGLMPRVNRTQMAINSAKSSSVLIRMCALYTDVFLMLSGTLVAYSMSKKVMRGQKIRIFREYIGRYIRIMPNIVTTMLITANIIPLFTNHGPQSFALVKTPAELCKKYWWRNLLMIHNWFKFEDMCNVHTHHVGSDFELFLIAPFLVILLWRRGKFGTYFVLSLCLVSAIARFYVTYNKKLMYFIPFGAKLSTLFETANHLYSLPTHRFSVYGIGLLLGFILIRFKDFKLSKLAFVIGQTISTILLMSVLVCGILMTGIDLEYNVMLHSFYAAFAPIFYCLCACWTIFAAQKDYKNFIIRLLEWKGFIITTKFCYAFYLIQIPLFQLSLANTKDIHYHNLSSIINLNEISKLSMKFILHPTYLIVLWQLSLFSLYRVFFGNDHKNFYNAIIQSSWTFTVALYLLGFISISSLMTRTGKYSAVLTHKAINFIEDDDDPIIFYLHRSPTISCGLFVVDFSLLFTILGATTTYCVILIQFDSGVPMNGLGSNHTFNETSNDFYNISSLK</sequence>
<feature type="transmembrane region" description="Helical" evidence="6">
    <location>
        <begin position="709"/>
        <end position="726"/>
    </location>
</feature>
<accession>A0A1J1HH65</accession>
<keyword evidence="4 6" id="KW-1133">Transmembrane helix</keyword>
<dbReference type="GO" id="GO:0016747">
    <property type="term" value="F:acyltransferase activity, transferring groups other than amino-acyl groups"/>
    <property type="evidence" value="ECO:0007669"/>
    <property type="project" value="InterPro"/>
</dbReference>
<dbReference type="Pfam" id="PF08395">
    <property type="entry name" value="7tm_7"/>
    <property type="match status" value="1"/>
</dbReference>
<evidence type="ECO:0000259" key="7">
    <source>
        <dbReference type="SMART" id="SM00703"/>
    </source>
</evidence>
<feature type="transmembrane region" description="Helical" evidence="6">
    <location>
        <begin position="566"/>
        <end position="587"/>
    </location>
</feature>
<proteinExistence type="predicted"/>
<dbReference type="EMBL" id="CVRI01000002">
    <property type="protein sequence ID" value="CRK86898.1"/>
    <property type="molecule type" value="Genomic_DNA"/>
</dbReference>
<dbReference type="GO" id="GO:0005886">
    <property type="term" value="C:plasma membrane"/>
    <property type="evidence" value="ECO:0007669"/>
    <property type="project" value="UniProtKB-SubCell"/>
</dbReference>
<evidence type="ECO:0000256" key="5">
    <source>
        <dbReference type="ARBA" id="ARBA00023136"/>
    </source>
</evidence>
<dbReference type="PANTHER" id="PTHR11161:SF4">
    <property type="entry name" value="DROP DEAD"/>
    <property type="match status" value="1"/>
</dbReference>
<dbReference type="OrthoDB" id="118951at2759"/>
<dbReference type="InterPro" id="IPR013604">
    <property type="entry name" value="7TM_chemorcpt"/>
</dbReference>
<feature type="transmembrane region" description="Helical" evidence="6">
    <location>
        <begin position="522"/>
        <end position="545"/>
    </location>
</feature>
<dbReference type="SMART" id="SM00703">
    <property type="entry name" value="NRF"/>
    <property type="match status" value="1"/>
</dbReference>
<dbReference type="Proteomes" id="UP000183832">
    <property type="component" value="Unassembled WGS sequence"/>
</dbReference>
<feature type="transmembrane region" description="Helical" evidence="6">
    <location>
        <begin position="890"/>
        <end position="909"/>
    </location>
</feature>
<keyword evidence="2" id="KW-1003">Cell membrane</keyword>
<feature type="transmembrane region" description="Helical" evidence="6">
    <location>
        <begin position="768"/>
        <end position="790"/>
    </location>
</feature>
<feature type="transmembrane region" description="Helical" evidence="6">
    <location>
        <begin position="733"/>
        <end position="756"/>
    </location>
</feature>
<organism evidence="8 9">
    <name type="scientific">Clunio marinus</name>
    <dbReference type="NCBI Taxonomy" id="568069"/>
    <lineage>
        <taxon>Eukaryota</taxon>
        <taxon>Metazoa</taxon>
        <taxon>Ecdysozoa</taxon>
        <taxon>Arthropoda</taxon>
        <taxon>Hexapoda</taxon>
        <taxon>Insecta</taxon>
        <taxon>Pterygota</taxon>
        <taxon>Neoptera</taxon>
        <taxon>Endopterygota</taxon>
        <taxon>Diptera</taxon>
        <taxon>Nematocera</taxon>
        <taxon>Chironomoidea</taxon>
        <taxon>Chironomidae</taxon>
        <taxon>Clunio</taxon>
    </lineage>
</organism>